<evidence type="ECO:0000313" key="2">
    <source>
        <dbReference type="Proteomes" id="UP000050794"/>
    </source>
</evidence>
<reference evidence="1 2" key="2">
    <citation type="submission" date="2018-11" db="EMBL/GenBank/DDBJ databases">
        <authorList>
            <consortium name="Pathogen Informatics"/>
        </authorList>
    </citation>
    <scope>NUCLEOTIDE SEQUENCE [LARGE SCALE GENOMIC DNA]</scope>
</reference>
<dbReference type="EMBL" id="UYWY01019622">
    <property type="protein sequence ID" value="VDM38455.1"/>
    <property type="molecule type" value="Genomic_DNA"/>
</dbReference>
<dbReference type="Proteomes" id="UP000050794">
    <property type="component" value="Unassembled WGS sequence"/>
</dbReference>
<name>A0A183UF64_TOXCA</name>
<dbReference type="AlphaFoldDB" id="A0A183UF64"/>
<evidence type="ECO:0000313" key="3">
    <source>
        <dbReference type="WBParaSite" id="TCNE_0000713401-mRNA-1"/>
    </source>
</evidence>
<dbReference type="WBParaSite" id="TCNE_0000713401-mRNA-1">
    <property type="protein sequence ID" value="TCNE_0000713401-mRNA-1"/>
    <property type="gene ID" value="TCNE_0000713401"/>
</dbReference>
<sequence length="152" mass="17558">MLFSFDSAERLLIDAMISAKYAHPIKLDMKLDEETASSLSTYNNLVTVSCARQLILAEVDRNETIFSLKIGWIPIGLGDRFYYGCFSDAYIHILTQSSAIHCRLHDPSDYDFVETDTEFISIDRLIPLDESRYIIFRTKSLKAELWSYDEPR</sequence>
<organism evidence="2 3">
    <name type="scientific">Toxocara canis</name>
    <name type="common">Canine roundworm</name>
    <dbReference type="NCBI Taxonomy" id="6265"/>
    <lineage>
        <taxon>Eukaryota</taxon>
        <taxon>Metazoa</taxon>
        <taxon>Ecdysozoa</taxon>
        <taxon>Nematoda</taxon>
        <taxon>Chromadorea</taxon>
        <taxon>Rhabditida</taxon>
        <taxon>Spirurina</taxon>
        <taxon>Ascaridomorpha</taxon>
        <taxon>Ascaridoidea</taxon>
        <taxon>Toxocaridae</taxon>
        <taxon>Toxocara</taxon>
    </lineage>
</organism>
<evidence type="ECO:0000313" key="1">
    <source>
        <dbReference type="EMBL" id="VDM38455.1"/>
    </source>
</evidence>
<proteinExistence type="predicted"/>
<reference evidence="3" key="1">
    <citation type="submission" date="2016-06" db="UniProtKB">
        <authorList>
            <consortium name="WormBaseParasite"/>
        </authorList>
    </citation>
    <scope>IDENTIFICATION</scope>
</reference>
<gene>
    <name evidence="1" type="ORF">TCNE_LOCUS7134</name>
</gene>
<accession>A0A183UF64</accession>
<keyword evidence="2" id="KW-1185">Reference proteome</keyword>
<protein>
    <submittedName>
        <fullName evidence="3">FHA domain-containing protein</fullName>
    </submittedName>
</protein>